<dbReference type="InterPro" id="IPR002575">
    <property type="entry name" value="Aminoglycoside_PTrfase"/>
</dbReference>
<evidence type="ECO:0000313" key="3">
    <source>
        <dbReference type="Proteomes" id="UP001500363"/>
    </source>
</evidence>
<dbReference type="SUPFAM" id="SSF56112">
    <property type="entry name" value="Protein kinase-like (PK-like)"/>
    <property type="match status" value="1"/>
</dbReference>
<dbReference type="PANTHER" id="PTHR21310">
    <property type="entry name" value="AMINOGLYCOSIDE PHOSPHOTRANSFERASE-RELATED-RELATED"/>
    <property type="match status" value="1"/>
</dbReference>
<reference evidence="2 3" key="1">
    <citation type="journal article" date="2019" name="Int. J. Syst. Evol. Microbiol.">
        <title>The Global Catalogue of Microorganisms (GCM) 10K type strain sequencing project: providing services to taxonomists for standard genome sequencing and annotation.</title>
        <authorList>
            <consortium name="The Broad Institute Genomics Platform"/>
            <consortium name="The Broad Institute Genome Sequencing Center for Infectious Disease"/>
            <person name="Wu L."/>
            <person name="Ma J."/>
        </authorList>
    </citation>
    <scope>NUCLEOTIDE SEQUENCE [LARGE SCALE GENOMIC DNA]</scope>
    <source>
        <strain evidence="2 3">JCM 14303</strain>
    </source>
</reference>
<keyword evidence="3" id="KW-1185">Reference proteome</keyword>
<dbReference type="Gene3D" id="3.30.200.20">
    <property type="entry name" value="Phosphorylase Kinase, domain 1"/>
    <property type="match status" value="1"/>
</dbReference>
<evidence type="ECO:0000313" key="2">
    <source>
        <dbReference type="EMBL" id="GAA1521556.1"/>
    </source>
</evidence>
<sequence length="291" mass="31909">MSIQQDSLEPDVRHLVGIGLPGLTVRTVTRLGAGLDNVAYDVNGELVVRIAREPESVRREAALLARVGEVSPLPVPEPMFVLEEHHCLAYRKVPGTPLLEVPIDDRGRVSQPVGAQLGAFLALLQTSGTDRWTDLVDVDDEPLADWRDEAADHVTELAENLTADHRRRIESFLRDPSPEPSRELVFSHNDLGVEHVLVAPGNDKVVGVIDWSDAALCDPARDFGLILRDLGPAALDAALGRHPAGDHLRDRAWFYARCALLEDLHYGLTTNRPAYADKSLAALDRLFAPTS</sequence>
<protein>
    <recommendedName>
        <fullName evidence="1">Aminoglycoside phosphotransferase domain-containing protein</fullName>
    </recommendedName>
</protein>
<accession>A0ABN2AKR5</accession>
<dbReference type="InterPro" id="IPR051678">
    <property type="entry name" value="AGP_Transferase"/>
</dbReference>
<dbReference type="Gene3D" id="3.90.1200.10">
    <property type="match status" value="1"/>
</dbReference>
<proteinExistence type="predicted"/>
<feature type="domain" description="Aminoglycoside phosphotransferase" evidence="1">
    <location>
        <begin position="27"/>
        <end position="251"/>
    </location>
</feature>
<evidence type="ECO:0000259" key="1">
    <source>
        <dbReference type="Pfam" id="PF01636"/>
    </source>
</evidence>
<organism evidence="2 3">
    <name type="scientific">Kribbella lupini</name>
    <dbReference type="NCBI Taxonomy" id="291602"/>
    <lineage>
        <taxon>Bacteria</taxon>
        <taxon>Bacillati</taxon>
        <taxon>Actinomycetota</taxon>
        <taxon>Actinomycetes</taxon>
        <taxon>Propionibacteriales</taxon>
        <taxon>Kribbellaceae</taxon>
        <taxon>Kribbella</taxon>
    </lineage>
</organism>
<dbReference type="Proteomes" id="UP001500363">
    <property type="component" value="Unassembled WGS sequence"/>
</dbReference>
<dbReference type="EMBL" id="BAAANC010000001">
    <property type="protein sequence ID" value="GAA1521556.1"/>
    <property type="molecule type" value="Genomic_DNA"/>
</dbReference>
<dbReference type="Pfam" id="PF01636">
    <property type="entry name" value="APH"/>
    <property type="match status" value="1"/>
</dbReference>
<name>A0ABN2AKR5_9ACTN</name>
<dbReference type="RefSeq" id="WP_344172949.1">
    <property type="nucleotide sequence ID" value="NZ_BAAANC010000001.1"/>
</dbReference>
<comment type="caution">
    <text evidence="2">The sequence shown here is derived from an EMBL/GenBank/DDBJ whole genome shotgun (WGS) entry which is preliminary data.</text>
</comment>
<gene>
    <name evidence="2" type="ORF">GCM10009741_23290</name>
</gene>
<dbReference type="InterPro" id="IPR011009">
    <property type="entry name" value="Kinase-like_dom_sf"/>
</dbReference>